<keyword evidence="1" id="KW-0812">Transmembrane</keyword>
<organism evidence="2">
    <name type="scientific">Salmonella enterica subsp. houtenae serovar 45:g,z51:-</name>
    <dbReference type="NCBI Taxonomy" id="1967611"/>
    <lineage>
        <taxon>Bacteria</taxon>
        <taxon>Pseudomonadati</taxon>
        <taxon>Pseudomonadota</taxon>
        <taxon>Gammaproteobacteria</taxon>
        <taxon>Enterobacterales</taxon>
        <taxon>Enterobacteriaceae</taxon>
        <taxon>Salmonella</taxon>
    </lineage>
</organism>
<comment type="caution">
    <text evidence="2">The sequence shown here is derived from an EMBL/GenBank/DDBJ whole genome shotgun (WGS) entry which is preliminary data.</text>
</comment>
<evidence type="ECO:0000313" key="2">
    <source>
        <dbReference type="EMBL" id="HAE7768130.1"/>
    </source>
</evidence>
<dbReference type="EMBL" id="DAATAH010000210">
    <property type="protein sequence ID" value="HAE7768130.1"/>
    <property type="molecule type" value="Genomic_DNA"/>
</dbReference>
<proteinExistence type="predicted"/>
<gene>
    <name evidence="2" type="ORF">GNB58_005327</name>
</gene>
<accession>A0A736RDZ1</accession>
<reference evidence="2" key="2">
    <citation type="submission" date="2018-07" db="EMBL/GenBank/DDBJ databases">
        <authorList>
            <consortium name="NCBI Pathogen Detection Project"/>
        </authorList>
    </citation>
    <scope>NUCLEOTIDE SEQUENCE</scope>
    <source>
        <strain evidence="2">2584-68</strain>
    </source>
</reference>
<keyword evidence="1" id="KW-1133">Transmembrane helix</keyword>
<reference evidence="2" key="1">
    <citation type="journal article" date="2018" name="Genome Biol.">
        <title>SKESA: strategic k-mer extension for scrupulous assemblies.</title>
        <authorList>
            <person name="Souvorov A."/>
            <person name="Agarwala R."/>
            <person name="Lipman D.J."/>
        </authorList>
    </citation>
    <scope>NUCLEOTIDE SEQUENCE</scope>
    <source>
        <strain evidence="2">2584-68</strain>
    </source>
</reference>
<sequence>MTLREWNKRNRYQLRKTVYRSREHIGWVVTAIICSALWFVNHENQRLEAENMAWRARYTESHRRVVEASRANEAALARLEAIKGTQENIITLLKEGGRPACGCPEKPSEKRR</sequence>
<name>A0A736RDZ1_SALHO</name>
<evidence type="ECO:0000256" key="1">
    <source>
        <dbReference type="SAM" id="Phobius"/>
    </source>
</evidence>
<dbReference type="AlphaFoldDB" id="A0A736RDZ1"/>
<protein>
    <submittedName>
        <fullName evidence="2">Uncharacterized protein</fullName>
    </submittedName>
</protein>
<feature type="transmembrane region" description="Helical" evidence="1">
    <location>
        <begin position="21"/>
        <end position="40"/>
    </location>
</feature>
<keyword evidence="1" id="KW-0472">Membrane</keyword>